<dbReference type="Proteomes" id="UP000199005">
    <property type="component" value="Unassembled WGS sequence"/>
</dbReference>
<protein>
    <submittedName>
        <fullName evidence="1">Uncharacterized protein</fullName>
    </submittedName>
</protein>
<organism evidence="1 2">
    <name type="scientific">Azotobacter beijerinckii</name>
    <dbReference type="NCBI Taxonomy" id="170623"/>
    <lineage>
        <taxon>Bacteria</taxon>
        <taxon>Pseudomonadati</taxon>
        <taxon>Pseudomonadota</taxon>
        <taxon>Gammaproteobacteria</taxon>
        <taxon>Pseudomonadales</taxon>
        <taxon>Pseudomonadaceae</taxon>
        <taxon>Azotobacter</taxon>
    </lineage>
</organism>
<dbReference type="AlphaFoldDB" id="A0A1H7AAW0"/>
<proteinExistence type="predicted"/>
<evidence type="ECO:0000313" key="2">
    <source>
        <dbReference type="Proteomes" id="UP000199005"/>
    </source>
</evidence>
<dbReference type="EMBL" id="FNYO01000229">
    <property type="protein sequence ID" value="SEJ62548.1"/>
    <property type="molecule type" value="Genomic_DNA"/>
</dbReference>
<name>A0A1H7AAW0_9GAMM</name>
<reference evidence="1 2" key="1">
    <citation type="submission" date="2016-10" db="EMBL/GenBank/DDBJ databases">
        <authorList>
            <person name="de Groot N.N."/>
        </authorList>
    </citation>
    <scope>NUCLEOTIDE SEQUENCE [LARGE SCALE GENOMIC DNA]</scope>
    <source>
        <strain evidence="1 2">DSM 1041</strain>
    </source>
</reference>
<sequence>MRRGQACGQDLRDRVLAADGSIREVARRFAVSESYVARARSRQQRGQLSAGLQCNHVPLWLQGLGGALTERVATPLEQTLAQLYQWVEVKLREHSGHGLWASMAPHVNRQQALIKDLINLTVS</sequence>
<gene>
    <name evidence="1" type="ORF">SAMN04244579_04942</name>
</gene>
<evidence type="ECO:0000313" key="1">
    <source>
        <dbReference type="EMBL" id="SEJ62548.1"/>
    </source>
</evidence>
<accession>A0A1H7AAW0</accession>